<accession>A0A0F9TH44</accession>
<gene>
    <name evidence="1" type="ORF">LCGC14_0393280</name>
</gene>
<reference evidence="1" key="1">
    <citation type="journal article" date="2015" name="Nature">
        <title>Complex archaea that bridge the gap between prokaryotes and eukaryotes.</title>
        <authorList>
            <person name="Spang A."/>
            <person name="Saw J.H."/>
            <person name="Jorgensen S.L."/>
            <person name="Zaremba-Niedzwiedzka K."/>
            <person name="Martijn J."/>
            <person name="Lind A.E."/>
            <person name="van Eijk R."/>
            <person name="Schleper C."/>
            <person name="Guy L."/>
            <person name="Ettema T.J."/>
        </authorList>
    </citation>
    <scope>NUCLEOTIDE SEQUENCE</scope>
</reference>
<sequence length="45" mass="5247">MKVELTIKAGWSETKVVVEGTRYQVEKIIEAIKEAFKDELHTEIR</sequence>
<dbReference type="EMBL" id="LAZR01000330">
    <property type="protein sequence ID" value="KKN74242.1"/>
    <property type="molecule type" value="Genomic_DNA"/>
</dbReference>
<dbReference type="AlphaFoldDB" id="A0A0F9TH44"/>
<protein>
    <submittedName>
        <fullName evidence="1">Uncharacterized protein</fullName>
    </submittedName>
</protein>
<proteinExistence type="predicted"/>
<comment type="caution">
    <text evidence="1">The sequence shown here is derived from an EMBL/GenBank/DDBJ whole genome shotgun (WGS) entry which is preliminary data.</text>
</comment>
<evidence type="ECO:0000313" key="1">
    <source>
        <dbReference type="EMBL" id="KKN74242.1"/>
    </source>
</evidence>
<organism evidence="1">
    <name type="scientific">marine sediment metagenome</name>
    <dbReference type="NCBI Taxonomy" id="412755"/>
    <lineage>
        <taxon>unclassified sequences</taxon>
        <taxon>metagenomes</taxon>
        <taxon>ecological metagenomes</taxon>
    </lineage>
</organism>
<name>A0A0F9TH44_9ZZZZ</name>